<sequence length="56" mass="6102">MTSSRGHQGAHGIGQAEHQLNNQAQAAVEIQGESELDRSINQAARQPYKASEEENE</sequence>
<dbReference type="AlphaFoldDB" id="A0A9X2MRS9"/>
<dbReference type="RefSeq" id="WP_257448361.1">
    <property type="nucleotide sequence ID" value="NZ_JANIPJ010000012.1"/>
</dbReference>
<organism evidence="2 3">
    <name type="scientific">Paenibacillus soyae</name>
    <dbReference type="NCBI Taxonomy" id="2969249"/>
    <lineage>
        <taxon>Bacteria</taxon>
        <taxon>Bacillati</taxon>
        <taxon>Bacillota</taxon>
        <taxon>Bacilli</taxon>
        <taxon>Bacillales</taxon>
        <taxon>Paenibacillaceae</taxon>
        <taxon>Paenibacillus</taxon>
    </lineage>
</organism>
<evidence type="ECO:0000313" key="2">
    <source>
        <dbReference type="EMBL" id="MCR2805659.1"/>
    </source>
</evidence>
<comment type="caution">
    <text evidence="2">The sequence shown here is derived from an EMBL/GenBank/DDBJ whole genome shotgun (WGS) entry which is preliminary data.</text>
</comment>
<dbReference type="Proteomes" id="UP001141950">
    <property type="component" value="Unassembled WGS sequence"/>
</dbReference>
<proteinExistence type="predicted"/>
<reference evidence="2" key="1">
    <citation type="submission" date="2022-08" db="EMBL/GenBank/DDBJ databases">
        <title>The genomic sequence of strain Paenibacillus sp. SCIV0701.</title>
        <authorList>
            <person name="Zhao H."/>
        </authorList>
    </citation>
    <scope>NUCLEOTIDE SEQUENCE</scope>
    <source>
        <strain evidence="2">SCIV0701</strain>
    </source>
</reference>
<accession>A0A9X2MRS9</accession>
<evidence type="ECO:0000313" key="3">
    <source>
        <dbReference type="Proteomes" id="UP001141950"/>
    </source>
</evidence>
<evidence type="ECO:0000256" key="1">
    <source>
        <dbReference type="SAM" id="MobiDB-lite"/>
    </source>
</evidence>
<feature type="region of interest" description="Disordered" evidence="1">
    <location>
        <begin position="1"/>
        <end position="56"/>
    </location>
</feature>
<keyword evidence="3" id="KW-1185">Reference proteome</keyword>
<gene>
    <name evidence="2" type="ORF">NQZ67_17380</name>
</gene>
<name>A0A9X2MRS9_9BACL</name>
<evidence type="ECO:0008006" key="4">
    <source>
        <dbReference type="Google" id="ProtNLM"/>
    </source>
</evidence>
<dbReference type="EMBL" id="JANIPJ010000012">
    <property type="protein sequence ID" value="MCR2805659.1"/>
    <property type="molecule type" value="Genomic_DNA"/>
</dbReference>
<protein>
    <recommendedName>
        <fullName evidence="4">DUF4025 domain-containing protein</fullName>
    </recommendedName>
</protein>